<dbReference type="EC" id="3.6.5.-" evidence="5"/>
<dbReference type="PANTHER" id="PTHR11702">
    <property type="entry name" value="DEVELOPMENTALLY REGULATED GTP-BINDING PROTEIN-RELATED"/>
    <property type="match status" value="1"/>
</dbReference>
<feature type="binding site" evidence="5">
    <location>
        <begin position="312"/>
        <end position="314"/>
    </location>
    <ligand>
        <name>GTP</name>
        <dbReference type="ChEBI" id="CHEBI:37565"/>
    </ligand>
</feature>
<evidence type="ECO:0000313" key="10">
    <source>
        <dbReference type="Proteomes" id="UP001253848"/>
    </source>
</evidence>
<comment type="caution">
    <text evidence="9">The sequence shown here is derived from an EMBL/GenBank/DDBJ whole genome shotgun (WGS) entry which is preliminary data.</text>
</comment>
<dbReference type="InterPro" id="IPR031167">
    <property type="entry name" value="G_OBG"/>
</dbReference>
<dbReference type="NCBIfam" id="TIGR02729">
    <property type="entry name" value="Obg_CgtA"/>
    <property type="match status" value="1"/>
</dbReference>
<dbReference type="Gene3D" id="3.40.50.300">
    <property type="entry name" value="P-loop containing nucleotide triphosphate hydrolases"/>
    <property type="match status" value="1"/>
</dbReference>
<keyword evidence="3 5" id="KW-0460">Magnesium</keyword>
<feature type="domain" description="Obg" evidence="8">
    <location>
        <begin position="4"/>
        <end position="162"/>
    </location>
</feature>
<evidence type="ECO:0000259" key="8">
    <source>
        <dbReference type="PROSITE" id="PS51883"/>
    </source>
</evidence>
<reference evidence="9 10" key="1">
    <citation type="submission" date="2023-09" db="EMBL/GenBank/DDBJ databases">
        <authorList>
            <person name="Rey-Velasco X."/>
        </authorList>
    </citation>
    <scope>NUCLEOTIDE SEQUENCE [LARGE SCALE GENOMIC DNA]</scope>
    <source>
        <strain evidence="9 10">F225</strain>
    </source>
</reference>
<comment type="cofactor">
    <cofactor evidence="5">
        <name>Mg(2+)</name>
        <dbReference type="ChEBI" id="CHEBI:18420"/>
    </cofactor>
</comment>
<organism evidence="9 10">
    <name type="scientific">Autumnicola psychrophila</name>
    <dbReference type="NCBI Taxonomy" id="3075592"/>
    <lineage>
        <taxon>Bacteria</taxon>
        <taxon>Pseudomonadati</taxon>
        <taxon>Bacteroidota</taxon>
        <taxon>Flavobacteriia</taxon>
        <taxon>Flavobacteriales</taxon>
        <taxon>Flavobacteriaceae</taxon>
        <taxon>Autumnicola</taxon>
    </lineage>
</organism>
<evidence type="ECO:0000256" key="6">
    <source>
        <dbReference type="SAM" id="MobiDB-lite"/>
    </source>
</evidence>
<evidence type="ECO:0000256" key="2">
    <source>
        <dbReference type="ARBA" id="ARBA00022741"/>
    </source>
</evidence>
<dbReference type="Proteomes" id="UP001253848">
    <property type="component" value="Unassembled WGS sequence"/>
</dbReference>
<evidence type="ECO:0000256" key="1">
    <source>
        <dbReference type="ARBA" id="ARBA00007699"/>
    </source>
</evidence>
<comment type="function">
    <text evidence="5">An essential GTPase which binds GTP, GDP and possibly (p)ppGpp with moderate affinity, with high nucleotide exchange rates and a fairly low GTP hydrolysis rate. Plays a role in control of the cell cycle, stress response, ribosome biogenesis and in those bacteria that undergo differentiation, in morphogenesis control.</text>
</comment>
<dbReference type="HAMAP" id="MF_01454">
    <property type="entry name" value="GTPase_Obg"/>
    <property type="match status" value="1"/>
</dbReference>
<dbReference type="InterPro" id="IPR006073">
    <property type="entry name" value="GTP-bd"/>
</dbReference>
<feature type="domain" description="OBG-type G" evidence="7">
    <location>
        <begin position="163"/>
        <end position="331"/>
    </location>
</feature>
<dbReference type="PROSITE" id="PS51883">
    <property type="entry name" value="OBG"/>
    <property type="match status" value="1"/>
</dbReference>
<evidence type="ECO:0000256" key="3">
    <source>
        <dbReference type="ARBA" id="ARBA00022842"/>
    </source>
</evidence>
<feature type="binding site" evidence="5">
    <location>
        <begin position="169"/>
        <end position="176"/>
    </location>
    <ligand>
        <name>GTP</name>
        <dbReference type="ChEBI" id="CHEBI:37565"/>
    </ligand>
</feature>
<dbReference type="CDD" id="cd01898">
    <property type="entry name" value="Obg"/>
    <property type="match status" value="1"/>
</dbReference>
<dbReference type="RefSeq" id="WP_311499697.1">
    <property type="nucleotide sequence ID" value="NZ_JAVRHN010000005.1"/>
</dbReference>
<dbReference type="NCBIfam" id="NF008956">
    <property type="entry name" value="PRK12299.1"/>
    <property type="match status" value="1"/>
</dbReference>
<dbReference type="SUPFAM" id="SSF82051">
    <property type="entry name" value="Obg GTP-binding protein N-terminal domain"/>
    <property type="match status" value="1"/>
</dbReference>
<comment type="subcellular location">
    <subcellularLocation>
        <location evidence="5">Cytoplasm</location>
    </subcellularLocation>
</comment>
<gene>
    <name evidence="9" type="primary">obgE</name>
    <name evidence="5" type="synonym">obg</name>
    <name evidence="9" type="ORF">RM541_08010</name>
</gene>
<dbReference type="Pfam" id="PF01926">
    <property type="entry name" value="MMR_HSR1"/>
    <property type="match status" value="1"/>
</dbReference>
<keyword evidence="10" id="KW-1185">Reference proteome</keyword>
<dbReference type="InterPro" id="IPR014100">
    <property type="entry name" value="GTP-bd_Obg/CgtA"/>
</dbReference>
<dbReference type="EMBL" id="JAVRHN010000005">
    <property type="protein sequence ID" value="MDT0686306.1"/>
    <property type="molecule type" value="Genomic_DNA"/>
</dbReference>
<dbReference type="Pfam" id="PF01018">
    <property type="entry name" value="GTP1_OBG"/>
    <property type="match status" value="1"/>
</dbReference>
<accession>A0ABU3DRG4</accession>
<dbReference type="NCBIfam" id="NF008955">
    <property type="entry name" value="PRK12297.1"/>
    <property type="match status" value="1"/>
</dbReference>
<dbReference type="InterPro" id="IPR006169">
    <property type="entry name" value="GTP1_OBG_dom"/>
</dbReference>
<name>A0ABU3DRG4_9FLAO</name>
<protein>
    <recommendedName>
        <fullName evidence="5">GTPase Obg</fullName>
        <ecNumber evidence="5">3.6.5.-</ecNumber>
    </recommendedName>
    <alternativeName>
        <fullName evidence="5">GTP-binding protein Obg</fullName>
    </alternativeName>
</protein>
<dbReference type="PIRSF" id="PIRSF002401">
    <property type="entry name" value="GTP_bd_Obg/CgtA"/>
    <property type="match status" value="1"/>
</dbReference>
<dbReference type="SUPFAM" id="SSF52540">
    <property type="entry name" value="P-loop containing nucleoside triphosphate hydrolases"/>
    <property type="match status" value="1"/>
</dbReference>
<feature type="binding site" evidence="5">
    <location>
        <begin position="216"/>
        <end position="219"/>
    </location>
    <ligand>
        <name>GTP</name>
        <dbReference type="ChEBI" id="CHEBI:37565"/>
    </ligand>
</feature>
<evidence type="ECO:0000256" key="4">
    <source>
        <dbReference type="ARBA" id="ARBA00023134"/>
    </source>
</evidence>
<comment type="similarity">
    <text evidence="1 5">Belongs to the TRAFAC class OBG-HflX-like GTPase superfamily. OBG GTPase family.</text>
</comment>
<feature type="binding site" evidence="5">
    <location>
        <position position="196"/>
    </location>
    <ligand>
        <name>Mg(2+)</name>
        <dbReference type="ChEBI" id="CHEBI:18420"/>
    </ligand>
</feature>
<keyword evidence="5" id="KW-0378">Hydrolase</keyword>
<evidence type="ECO:0000256" key="5">
    <source>
        <dbReference type="HAMAP-Rule" id="MF_01454"/>
    </source>
</evidence>
<dbReference type="InterPro" id="IPR027417">
    <property type="entry name" value="P-loop_NTPase"/>
</dbReference>
<dbReference type="InterPro" id="IPR045086">
    <property type="entry name" value="OBG_GTPase"/>
</dbReference>
<dbReference type="PROSITE" id="PS00905">
    <property type="entry name" value="GTP1_OBG"/>
    <property type="match status" value="1"/>
</dbReference>
<sequence>MTEGNFVDYVKIHISSGKGGSGSAHLHREKYITKGGPDGGDGGRGGHVIIRGDKNLWTLFHLKFKRHVRAEHGGNGSKSRSSGSDGSDEYIDVPLGTVIRDTETEEIIHEITEDGKEYIVAEGGKGGLGNWHFKSSTNQTPRYAQPGIEGQEVDVTLELKVLADVGLVGFPNAGKSTLLSVITAAKPKIADYEFTTLKPNLGIVQYRDFKTFVVADIPGIIEGAAEGKGLGYRFLRHIERNSTLLFLIPADAPNIAKQYEILVDELRRYNPEMLDKDRLIAISKSDMLDAELKVELKAELDKNLNADYVFISSVAQQGLTELKDRLWEMLNKKPE</sequence>
<dbReference type="PRINTS" id="PR00326">
    <property type="entry name" value="GTP1OBG"/>
</dbReference>
<proteinExistence type="inferred from homology"/>
<evidence type="ECO:0000313" key="9">
    <source>
        <dbReference type="EMBL" id="MDT0686306.1"/>
    </source>
</evidence>
<keyword evidence="5" id="KW-0963">Cytoplasm</keyword>
<dbReference type="Gene3D" id="2.70.210.12">
    <property type="entry name" value="GTP1/OBG domain"/>
    <property type="match status" value="1"/>
</dbReference>
<dbReference type="InterPro" id="IPR006074">
    <property type="entry name" value="GTP1-OBG_CS"/>
</dbReference>
<dbReference type="PROSITE" id="PS51710">
    <property type="entry name" value="G_OBG"/>
    <property type="match status" value="1"/>
</dbReference>
<comment type="subunit">
    <text evidence="5">Monomer.</text>
</comment>
<feature type="binding site" evidence="5">
    <location>
        <begin position="283"/>
        <end position="286"/>
    </location>
    <ligand>
        <name>GTP</name>
        <dbReference type="ChEBI" id="CHEBI:37565"/>
    </ligand>
</feature>
<feature type="region of interest" description="Disordered" evidence="6">
    <location>
        <begin position="71"/>
        <end position="90"/>
    </location>
</feature>
<keyword evidence="5" id="KW-0479">Metal-binding</keyword>
<evidence type="ECO:0000259" key="7">
    <source>
        <dbReference type="PROSITE" id="PS51710"/>
    </source>
</evidence>
<feature type="binding site" evidence="5">
    <location>
        <position position="176"/>
    </location>
    <ligand>
        <name>Mg(2+)</name>
        <dbReference type="ChEBI" id="CHEBI:18420"/>
    </ligand>
</feature>
<dbReference type="PANTHER" id="PTHR11702:SF31">
    <property type="entry name" value="MITOCHONDRIAL RIBOSOME-ASSOCIATED GTPASE 2"/>
    <property type="match status" value="1"/>
</dbReference>
<keyword evidence="2 5" id="KW-0547">Nucleotide-binding</keyword>
<keyword evidence="4 5" id="KW-0342">GTP-binding</keyword>
<feature type="binding site" evidence="5">
    <location>
        <begin position="194"/>
        <end position="198"/>
    </location>
    <ligand>
        <name>GTP</name>
        <dbReference type="ChEBI" id="CHEBI:37565"/>
    </ligand>
</feature>
<dbReference type="InterPro" id="IPR036726">
    <property type="entry name" value="GTP1_OBG_dom_sf"/>
</dbReference>